<evidence type="ECO:0000313" key="1">
    <source>
        <dbReference type="EMBL" id="MBB5054490.1"/>
    </source>
</evidence>
<dbReference type="EMBL" id="JACHIJ010000007">
    <property type="protein sequence ID" value="MBB5054490.1"/>
    <property type="molecule type" value="Genomic_DNA"/>
</dbReference>
<accession>A0A840N5M6</accession>
<dbReference type="Proteomes" id="UP000521227">
    <property type="component" value="Unassembled WGS sequence"/>
</dbReference>
<comment type="caution">
    <text evidence="1">The sequence shown here is derived from an EMBL/GenBank/DDBJ whole genome shotgun (WGS) entry which is preliminary data.</text>
</comment>
<protein>
    <submittedName>
        <fullName evidence="1">Uncharacterized protein</fullName>
    </submittedName>
</protein>
<evidence type="ECO:0000313" key="2">
    <source>
        <dbReference type="Proteomes" id="UP000521227"/>
    </source>
</evidence>
<gene>
    <name evidence="1" type="ORF">HNQ36_004492</name>
</gene>
<organism evidence="1 2">
    <name type="scientific">Afipia massiliensis</name>
    <dbReference type="NCBI Taxonomy" id="211460"/>
    <lineage>
        <taxon>Bacteria</taxon>
        <taxon>Pseudomonadati</taxon>
        <taxon>Pseudomonadota</taxon>
        <taxon>Alphaproteobacteria</taxon>
        <taxon>Hyphomicrobiales</taxon>
        <taxon>Nitrobacteraceae</taxon>
        <taxon>Afipia</taxon>
    </lineage>
</organism>
<dbReference type="AlphaFoldDB" id="A0A840N5M6"/>
<proteinExistence type="predicted"/>
<sequence length="66" mass="7150">MVSIMSGAVSGGCAFLFEALSKALALRAQNWHRFATGICVYDPDVYILRPGNAITIVWASQLVVCF</sequence>
<name>A0A840N5M6_9BRAD</name>
<reference evidence="1 2" key="1">
    <citation type="submission" date="2020-08" db="EMBL/GenBank/DDBJ databases">
        <title>Genomic Encyclopedia of Type Strains, Phase IV (KMG-IV): sequencing the most valuable type-strain genomes for metagenomic binning, comparative biology and taxonomic classification.</title>
        <authorList>
            <person name="Goeker M."/>
        </authorList>
    </citation>
    <scope>NUCLEOTIDE SEQUENCE [LARGE SCALE GENOMIC DNA]</scope>
    <source>
        <strain evidence="1 2">DSM 17498</strain>
    </source>
</reference>